<dbReference type="InterPro" id="IPR014001">
    <property type="entry name" value="Helicase_ATP-bd"/>
</dbReference>
<dbReference type="AlphaFoldDB" id="A0A4P2QYV6"/>
<dbReference type="GO" id="GO:0005524">
    <property type="term" value="F:ATP binding"/>
    <property type="evidence" value="ECO:0007669"/>
    <property type="project" value="UniProtKB-KW"/>
</dbReference>
<dbReference type="Proteomes" id="UP000295497">
    <property type="component" value="Chromosome"/>
</dbReference>
<dbReference type="RefSeq" id="WP_129577906.1">
    <property type="nucleotide sequence ID" value="NZ_CP012672.1"/>
</dbReference>
<dbReference type="InterPro" id="IPR027417">
    <property type="entry name" value="P-loop_NTPase"/>
</dbReference>
<feature type="region of interest" description="Disordered" evidence="6">
    <location>
        <begin position="414"/>
        <end position="448"/>
    </location>
</feature>
<comment type="similarity">
    <text evidence="5">Belongs to the DEAD box helicase family.</text>
</comment>
<dbReference type="InterPro" id="IPR011545">
    <property type="entry name" value="DEAD/DEAH_box_helicase_dom"/>
</dbReference>
<dbReference type="InterPro" id="IPR044742">
    <property type="entry name" value="DEAD/DEAH_RhlB"/>
</dbReference>
<feature type="compositionally biased region" description="Pro residues" evidence="6">
    <location>
        <begin position="500"/>
        <end position="510"/>
    </location>
</feature>
<protein>
    <recommendedName>
        <fullName evidence="11">DEAD/DEAH box helicase</fullName>
    </recommendedName>
</protein>
<dbReference type="InterPro" id="IPR012677">
    <property type="entry name" value="Nucleotide-bd_a/b_plait_sf"/>
</dbReference>
<gene>
    <name evidence="9" type="ORF">SOCE836_069290</name>
</gene>
<dbReference type="InterPro" id="IPR001650">
    <property type="entry name" value="Helicase_C-like"/>
</dbReference>
<evidence type="ECO:0000259" key="8">
    <source>
        <dbReference type="PROSITE" id="PS51194"/>
    </source>
</evidence>
<dbReference type="PROSITE" id="PS51194">
    <property type="entry name" value="HELICASE_CTER"/>
    <property type="match status" value="1"/>
</dbReference>
<dbReference type="GO" id="GO:0005829">
    <property type="term" value="C:cytosol"/>
    <property type="evidence" value="ECO:0007669"/>
    <property type="project" value="TreeGrafter"/>
</dbReference>
<keyword evidence="4" id="KW-0067">ATP-binding</keyword>
<dbReference type="InterPro" id="IPR050079">
    <property type="entry name" value="DEAD_box_RNA_helicase"/>
</dbReference>
<dbReference type="PROSITE" id="PS51192">
    <property type="entry name" value="HELICASE_ATP_BIND_1"/>
    <property type="match status" value="1"/>
</dbReference>
<feature type="domain" description="Helicase C-terminal" evidence="8">
    <location>
        <begin position="245"/>
        <end position="398"/>
    </location>
</feature>
<dbReference type="Gene3D" id="3.40.50.300">
    <property type="entry name" value="P-loop containing nucleotide triphosphate hydrolases"/>
    <property type="match status" value="2"/>
</dbReference>
<dbReference type="GO" id="GO:0016787">
    <property type="term" value="F:hydrolase activity"/>
    <property type="evidence" value="ECO:0007669"/>
    <property type="project" value="UniProtKB-KW"/>
</dbReference>
<keyword evidence="1" id="KW-0547">Nucleotide-binding</keyword>
<dbReference type="CDD" id="cd12252">
    <property type="entry name" value="RRM_DbpA"/>
    <property type="match status" value="1"/>
</dbReference>
<dbReference type="PANTHER" id="PTHR47959:SF1">
    <property type="entry name" value="ATP-DEPENDENT RNA HELICASE DBPA"/>
    <property type="match status" value="1"/>
</dbReference>
<name>A0A4P2QYV6_SORCE</name>
<evidence type="ECO:0000256" key="4">
    <source>
        <dbReference type="ARBA" id="ARBA00022840"/>
    </source>
</evidence>
<evidence type="ECO:0000259" key="7">
    <source>
        <dbReference type="PROSITE" id="PS51192"/>
    </source>
</evidence>
<dbReference type="Pfam" id="PF00270">
    <property type="entry name" value="DEAD"/>
    <property type="match status" value="1"/>
</dbReference>
<dbReference type="PANTHER" id="PTHR47959">
    <property type="entry name" value="ATP-DEPENDENT RNA HELICASE RHLE-RELATED"/>
    <property type="match status" value="1"/>
</dbReference>
<sequence length="640" mass="66921">MNPDSLHDALPAPLAGALARRGFTSLTPVQHAVLAPELAGRDIRISSQTGSGKTVAVGLALAPRLERALAGRAAAPDAAPRTAAAPAAVIIAPTRELAAQIASELGWLLSPLGARVACVTGGTSFGAEARALRSDPLVIAGTPGRLLDHLERGTLDPRGVLDLVLDEADQMLDLGFREDLEAIVGRMPEDRRTHLVSATFSREVRALADRFQRDPASVEGTRPGAANGDIAHVAHLVRPAERDAALVNLLLLAPGERTLVFVRTREGAAELADKLTALGLPARALSGDLEQRERTRTLDAFRSGAVTTLVATDVAARGIDVPEVGRVIHADPPGDPEVFTHRSGRTGRAGRKGTSVLLVAPSAREHALRLLRRARVEATFRPAPSPEDVLRAADERLAAELAGARRGGAVDAAAPAAAEGAGEAREPCEAAGPAPDAREPREAAGPAPDARLRQLAARLLADMDATELVAALLARAKHTGPCAPQPVTAVAPPRSEAPPRNRPAAPPWSGAPPRGRSAEAPWSGAPPRGRSAEAPWSGAPPRGRSAPRRGDGEQPPRLPFVPFQVNWGERHGADPRRLLALVCRRGGVSSRQIGAIRIGSTASVVEVASPAAPDFARAVNQPDARDARIRIVRASSMRVD</sequence>
<evidence type="ECO:0000313" key="9">
    <source>
        <dbReference type="EMBL" id="AUX34753.1"/>
    </source>
</evidence>
<dbReference type="InterPro" id="IPR005580">
    <property type="entry name" value="DbpA/CsdA_RNA-bd_dom"/>
</dbReference>
<evidence type="ECO:0000256" key="1">
    <source>
        <dbReference type="ARBA" id="ARBA00022741"/>
    </source>
</evidence>
<dbReference type="SMART" id="SM00490">
    <property type="entry name" value="HELICc"/>
    <property type="match status" value="1"/>
</dbReference>
<dbReference type="SMART" id="SM00487">
    <property type="entry name" value="DEXDc"/>
    <property type="match status" value="1"/>
</dbReference>
<accession>A0A4P2QYV6</accession>
<evidence type="ECO:0000256" key="6">
    <source>
        <dbReference type="SAM" id="MobiDB-lite"/>
    </source>
</evidence>
<dbReference type="CDD" id="cd00268">
    <property type="entry name" value="DEADc"/>
    <property type="match status" value="1"/>
</dbReference>
<dbReference type="GO" id="GO:0003724">
    <property type="term" value="F:RNA helicase activity"/>
    <property type="evidence" value="ECO:0007669"/>
    <property type="project" value="TreeGrafter"/>
</dbReference>
<dbReference type="Gene3D" id="3.30.70.330">
    <property type="match status" value="1"/>
</dbReference>
<evidence type="ECO:0000256" key="5">
    <source>
        <dbReference type="ARBA" id="ARBA00038437"/>
    </source>
</evidence>
<proteinExistence type="inferred from homology"/>
<dbReference type="Pfam" id="PF00271">
    <property type="entry name" value="Helicase_C"/>
    <property type="match status" value="1"/>
</dbReference>
<keyword evidence="2" id="KW-0378">Hydrolase</keyword>
<evidence type="ECO:0000256" key="3">
    <source>
        <dbReference type="ARBA" id="ARBA00022806"/>
    </source>
</evidence>
<organism evidence="9 10">
    <name type="scientific">Sorangium cellulosum</name>
    <name type="common">Polyangium cellulosum</name>
    <dbReference type="NCBI Taxonomy" id="56"/>
    <lineage>
        <taxon>Bacteria</taxon>
        <taxon>Pseudomonadati</taxon>
        <taxon>Myxococcota</taxon>
        <taxon>Polyangia</taxon>
        <taxon>Polyangiales</taxon>
        <taxon>Polyangiaceae</taxon>
        <taxon>Sorangium</taxon>
    </lineage>
</organism>
<feature type="region of interest" description="Disordered" evidence="6">
    <location>
        <begin position="480"/>
        <end position="559"/>
    </location>
</feature>
<dbReference type="SUPFAM" id="SSF52540">
    <property type="entry name" value="P-loop containing nucleoside triphosphate hydrolases"/>
    <property type="match status" value="1"/>
</dbReference>
<keyword evidence="3" id="KW-0347">Helicase</keyword>
<evidence type="ECO:0008006" key="11">
    <source>
        <dbReference type="Google" id="ProtNLM"/>
    </source>
</evidence>
<dbReference type="Pfam" id="PF03880">
    <property type="entry name" value="DbpA"/>
    <property type="match status" value="1"/>
</dbReference>
<evidence type="ECO:0000256" key="2">
    <source>
        <dbReference type="ARBA" id="ARBA00022801"/>
    </source>
</evidence>
<feature type="domain" description="Helicase ATP-binding" evidence="7">
    <location>
        <begin position="34"/>
        <end position="218"/>
    </location>
</feature>
<dbReference type="CDD" id="cd18787">
    <property type="entry name" value="SF2_C_DEAD"/>
    <property type="match status" value="1"/>
</dbReference>
<dbReference type="EMBL" id="CP012672">
    <property type="protein sequence ID" value="AUX34753.1"/>
    <property type="molecule type" value="Genomic_DNA"/>
</dbReference>
<reference evidence="9 10" key="1">
    <citation type="submission" date="2015-09" db="EMBL/GenBank/DDBJ databases">
        <title>Sorangium comparison.</title>
        <authorList>
            <person name="Zaburannyi N."/>
            <person name="Bunk B."/>
            <person name="Overmann J."/>
            <person name="Mueller R."/>
        </authorList>
    </citation>
    <scope>NUCLEOTIDE SEQUENCE [LARGE SCALE GENOMIC DNA]</scope>
    <source>
        <strain evidence="9 10">So ce836</strain>
    </source>
</reference>
<evidence type="ECO:0000313" key="10">
    <source>
        <dbReference type="Proteomes" id="UP000295497"/>
    </source>
</evidence>
<dbReference type="GO" id="GO:0003676">
    <property type="term" value="F:nucleic acid binding"/>
    <property type="evidence" value="ECO:0007669"/>
    <property type="project" value="InterPro"/>
</dbReference>